<evidence type="ECO:0008006" key="3">
    <source>
        <dbReference type="Google" id="ProtNLM"/>
    </source>
</evidence>
<evidence type="ECO:0000256" key="1">
    <source>
        <dbReference type="SAM" id="SignalP"/>
    </source>
</evidence>
<dbReference type="AlphaFoldDB" id="A0A8J9X0R8"/>
<organism evidence="2">
    <name type="scientific">Phaeodactylum tricornutum</name>
    <name type="common">Diatom</name>
    <dbReference type="NCBI Taxonomy" id="2850"/>
    <lineage>
        <taxon>Eukaryota</taxon>
        <taxon>Sar</taxon>
        <taxon>Stramenopiles</taxon>
        <taxon>Ochrophyta</taxon>
        <taxon>Bacillariophyta</taxon>
        <taxon>Bacillariophyceae</taxon>
        <taxon>Bacillariophycidae</taxon>
        <taxon>Naviculales</taxon>
        <taxon>Phaeodactylaceae</taxon>
        <taxon>Phaeodactylum</taxon>
    </lineage>
</organism>
<dbReference type="InterPro" id="IPR026913">
    <property type="entry name" value="METTL24"/>
</dbReference>
<feature type="signal peptide" evidence="1">
    <location>
        <begin position="1"/>
        <end position="18"/>
    </location>
</feature>
<feature type="chain" id="PRO_5035438142" description="Methyltransferase domain-containing protein" evidence="1">
    <location>
        <begin position="19"/>
        <end position="350"/>
    </location>
</feature>
<dbReference type="PANTHER" id="PTHR32026:SF10">
    <property type="entry name" value="METHYLTRANSFERASE-LIKE PROTEIN 24-RELATED"/>
    <property type="match status" value="1"/>
</dbReference>
<sequence>MSGLLIAALIFFIFGGSAQYDEHESAQLFALAVTSTVSSLRGSEEMSKNRNPLLSVEPLKYSLHPDWKLWSEMEGSEQQQALDRVGVYLKKYGDMIGHKKKIKKHGTCDLINIGLNIEGDHNLCGPAPPKPCNFISFGINDDPSFDRILADRWGCRGFAGDPTVEHPSKLHPLVTFHNVGATLLMNNEEREVDKGGAEDWWLVSMPKLRFFLGLKHIDIIKLDCEGCEVAFARDILREDPSYLHHVDQLSIETHVTRTWLDSREHVYYFGLHFALLEEAGFVLEWSNVFGCSKRHEVTGCMPELEQYGFPCGYKPWPAHPNVVIGVSCQDFLWKRYPEKASGSFSITKSL</sequence>
<reference evidence="2" key="1">
    <citation type="submission" date="2022-02" db="EMBL/GenBank/DDBJ databases">
        <authorList>
            <person name="Giguere J D."/>
        </authorList>
    </citation>
    <scope>NUCLEOTIDE SEQUENCE</scope>
    <source>
        <strain evidence="2">CCAP 1055/1</strain>
    </source>
</reference>
<dbReference type="PANTHER" id="PTHR32026">
    <property type="entry name" value="METHYLTRANSFERASE-LIKE PROTEIN 24"/>
    <property type="match status" value="1"/>
</dbReference>
<dbReference type="EMBL" id="OU594942">
    <property type="protein sequence ID" value="CAG9277868.1"/>
    <property type="molecule type" value="Genomic_DNA"/>
</dbReference>
<name>A0A8J9X0R8_PHATR</name>
<accession>A0A8J9X0R8</accession>
<evidence type="ECO:0000313" key="2">
    <source>
        <dbReference type="EMBL" id="CAG9277868.1"/>
    </source>
</evidence>
<dbReference type="Proteomes" id="UP000836788">
    <property type="component" value="Chromosome 1"/>
</dbReference>
<protein>
    <recommendedName>
        <fullName evidence="3">Methyltransferase domain-containing protein</fullName>
    </recommendedName>
</protein>
<keyword evidence="1" id="KW-0732">Signal</keyword>
<proteinExistence type="predicted"/>
<gene>
    <name evidence="2" type="ORF">PTTT1_LOCUS5126</name>
</gene>